<evidence type="ECO:0000313" key="1">
    <source>
        <dbReference type="EMBL" id="AYR22685.1"/>
    </source>
</evidence>
<name>A0AAD0XFN9_9BURK</name>
<sequence length="62" mass="6716">MLGKGLLYGIGCGRAQVHIGSRLLLLAQCAFTFTLQLLLIDCGLRLGKSAYQRQAQHQDQAG</sequence>
<proteinExistence type="predicted"/>
<protein>
    <submittedName>
        <fullName evidence="1">Uncharacterized protein</fullName>
    </submittedName>
</protein>
<gene>
    <name evidence="1" type="ORF">RC54_02110</name>
</gene>
<organism evidence="1 2">
    <name type="scientific">Herbaspirillum rubrisubalbicans</name>
    <dbReference type="NCBI Taxonomy" id="80842"/>
    <lineage>
        <taxon>Bacteria</taxon>
        <taxon>Pseudomonadati</taxon>
        <taxon>Pseudomonadota</taxon>
        <taxon>Betaproteobacteria</taxon>
        <taxon>Burkholderiales</taxon>
        <taxon>Oxalobacteraceae</taxon>
        <taxon>Herbaspirillum</taxon>
    </lineage>
</organism>
<evidence type="ECO:0000313" key="2">
    <source>
        <dbReference type="Proteomes" id="UP000269199"/>
    </source>
</evidence>
<reference evidence="1 2" key="1">
    <citation type="submission" date="2017-11" db="EMBL/GenBank/DDBJ databases">
        <title>Complete genome sequence of Herbaspirillum rubrisubalbicans DSM 11543.</title>
        <authorList>
            <person name="Chen M."/>
            <person name="An Q."/>
        </authorList>
    </citation>
    <scope>NUCLEOTIDE SEQUENCE [LARGE SCALE GENOMIC DNA]</scope>
    <source>
        <strain evidence="1 2">DSM 11543</strain>
    </source>
</reference>
<dbReference type="Proteomes" id="UP000269199">
    <property type="component" value="Chromosome"/>
</dbReference>
<accession>A0AAD0XFN9</accession>
<dbReference type="AlphaFoldDB" id="A0AAD0XFN9"/>
<dbReference type="EMBL" id="CP024996">
    <property type="protein sequence ID" value="AYR22685.1"/>
    <property type="molecule type" value="Genomic_DNA"/>
</dbReference>